<dbReference type="GO" id="GO:0043752">
    <property type="term" value="F:adenosylcobinamide kinase activity"/>
    <property type="evidence" value="ECO:0007669"/>
    <property type="project" value="InterPro"/>
</dbReference>
<dbReference type="Gene3D" id="3.40.50.300">
    <property type="entry name" value="P-loop containing nucleotide triphosphate hydrolases"/>
    <property type="match status" value="1"/>
</dbReference>
<dbReference type="Proteomes" id="UP000759273">
    <property type="component" value="Unassembled WGS sequence"/>
</dbReference>
<reference evidence="1" key="1">
    <citation type="submission" date="2021-02" db="EMBL/GenBank/DDBJ databases">
        <title>Infant gut strain persistence is associated with maternal origin, phylogeny, and functional potential including surface adhesion and iron acquisition.</title>
        <authorList>
            <person name="Lou Y.C."/>
        </authorList>
    </citation>
    <scope>NUCLEOTIDE SEQUENCE</scope>
    <source>
        <strain evidence="1">L3_101_000M1_dasL3_101_000M1_concoct_87</strain>
    </source>
</reference>
<dbReference type="Pfam" id="PF02283">
    <property type="entry name" value="CobU"/>
    <property type="match status" value="1"/>
</dbReference>
<organism evidence="1 2">
    <name type="scientific">Subdoligranulum variabile</name>
    <dbReference type="NCBI Taxonomy" id="214851"/>
    <lineage>
        <taxon>Bacteria</taxon>
        <taxon>Bacillati</taxon>
        <taxon>Bacillota</taxon>
        <taxon>Clostridia</taxon>
        <taxon>Eubacteriales</taxon>
        <taxon>Oscillospiraceae</taxon>
        <taxon>Subdoligranulum</taxon>
    </lineage>
</organism>
<proteinExistence type="predicted"/>
<name>A0A943DF93_9FIRM</name>
<dbReference type="GO" id="GO:0016779">
    <property type="term" value="F:nucleotidyltransferase activity"/>
    <property type="evidence" value="ECO:0007669"/>
    <property type="project" value="UniProtKB-KW"/>
</dbReference>
<accession>A0A943DF93</accession>
<protein>
    <submittedName>
        <fullName evidence="1">Bifunctional adenosylcobinamide kinase/adenosylcobinamide-phosphate guanylyltransferase</fullName>
    </submittedName>
</protein>
<dbReference type="AlphaFoldDB" id="A0A943DF93"/>
<evidence type="ECO:0000313" key="1">
    <source>
        <dbReference type="EMBL" id="MBS5332476.1"/>
    </source>
</evidence>
<gene>
    <name evidence="1" type="ORF">KHY36_08110</name>
</gene>
<dbReference type="SUPFAM" id="SSF52540">
    <property type="entry name" value="P-loop containing nucleoside triphosphate hydrolases"/>
    <property type="match status" value="1"/>
</dbReference>
<evidence type="ECO:0000313" key="2">
    <source>
        <dbReference type="Proteomes" id="UP000759273"/>
    </source>
</evidence>
<keyword evidence="1" id="KW-0548">Nucleotidyltransferase</keyword>
<keyword evidence="1" id="KW-0418">Kinase</keyword>
<keyword evidence="1" id="KW-0808">Transferase</keyword>
<dbReference type="GO" id="GO:0000166">
    <property type="term" value="F:nucleotide binding"/>
    <property type="evidence" value="ECO:0007669"/>
    <property type="project" value="InterPro"/>
</dbReference>
<dbReference type="InterPro" id="IPR003203">
    <property type="entry name" value="CobU/CobP"/>
</dbReference>
<dbReference type="EMBL" id="JAGZGG010000017">
    <property type="protein sequence ID" value="MBS5332476.1"/>
    <property type="molecule type" value="Genomic_DNA"/>
</dbReference>
<dbReference type="GO" id="GO:0009236">
    <property type="term" value="P:cobalamin biosynthetic process"/>
    <property type="evidence" value="ECO:0007669"/>
    <property type="project" value="InterPro"/>
</dbReference>
<comment type="caution">
    <text evidence="1">The sequence shown here is derived from an EMBL/GenBank/DDBJ whole genome shotgun (WGS) entry which is preliminary data.</text>
</comment>
<dbReference type="InterPro" id="IPR027417">
    <property type="entry name" value="P-loop_NTPase"/>
</dbReference>
<sequence>MLFITGPLYSGKRTYAQKFGGRQIYEVQTRAADAADLAVLADELAACDVVTATEVGGGVVPIDPADRAAREAAGRLACLLAARADCVVQMFCGLPTVLKGELPEC</sequence>